<protein>
    <submittedName>
        <fullName evidence="1">SEC-C motif-containing protein</fullName>
    </submittedName>
</protein>
<evidence type="ECO:0000313" key="2">
    <source>
        <dbReference type="Proteomes" id="UP000675880"/>
    </source>
</evidence>
<dbReference type="Proteomes" id="UP000675880">
    <property type="component" value="Unassembled WGS sequence"/>
</dbReference>
<dbReference type="SUPFAM" id="SSF103642">
    <property type="entry name" value="Sec-C motif"/>
    <property type="match status" value="1"/>
</dbReference>
<dbReference type="Pfam" id="PF02810">
    <property type="entry name" value="SEC-C"/>
    <property type="match status" value="1"/>
</dbReference>
<sequence length="624" mass="69861">MNPGRELEQEITRGLTELRALLATCSTCSVVGWCFSYYMHTAHSADSAARLSSPAKQIPFLLAVLLSGQEPESPIDFSKEQWEKAKSILDRLFSSYMYLYMPPKEELGTLAPEWHRVREVSMLAFLHYFNTGFLASIHQLVERIRIYLTPFDLELSAALGISASQALAICEWIADQLQKALDDLQSSVHAEHEERIKLLDKAEKQGWSLDDLTEAARDPSYLGKAEKLLSEIKGLGLLSLLDLEAAFPGIAGTFWGQFSVARGEAPEIRYPTEQSIYEVRPLIRISDTEAFCPLVNALFTALLLVGERTLLQSPARDKFLRSRDKALEDESLTKIRAFLSPGASIWSEVYETPDCQYEHDIVAVDDGLYLLIEAKAAPPLEPFRDPDKAFVRLRDAFRADTGIQKAYEQGNRIVRRLKNGDVVPIYDARGRELGHLTPDQSKLPIGVCVTRDNFGALATNLALLLEKDRGDSYPWVVNIIDLGNLAEAWSYFGWGPAELRKYLEQRILLHGKAFSDDELDFVGYFMRHGSLDSAIKARADLLQLNPEYSSVFDDLHRHLHAGGPPVRLKQTEPVLIDLKRSLISDETVYVDVGGRALASKKIGRNEPCLCGSGKKYKRCCGAGH</sequence>
<dbReference type="Gene3D" id="3.10.450.50">
    <property type="match status" value="1"/>
</dbReference>
<dbReference type="EMBL" id="CAJNBJ010000016">
    <property type="protein sequence ID" value="CAE6749010.1"/>
    <property type="molecule type" value="Genomic_DNA"/>
</dbReference>
<keyword evidence="2" id="KW-1185">Reference proteome</keyword>
<comment type="caution">
    <text evidence="1">The sequence shown here is derived from an EMBL/GenBank/DDBJ whole genome shotgun (WGS) entry which is preliminary data.</text>
</comment>
<reference evidence="1 2" key="1">
    <citation type="submission" date="2021-02" db="EMBL/GenBank/DDBJ databases">
        <authorList>
            <person name="Han P."/>
        </authorList>
    </citation>
    <scope>NUCLEOTIDE SEQUENCE [LARGE SCALE GENOMIC DNA]</scope>
    <source>
        <strain evidence="1">Candidatus Nitrospira sp. ZN2</strain>
    </source>
</reference>
<dbReference type="InterPro" id="IPR004027">
    <property type="entry name" value="SEC_C_motif"/>
</dbReference>
<name>A0ABN7LKZ7_9BACT</name>
<evidence type="ECO:0000313" key="1">
    <source>
        <dbReference type="EMBL" id="CAE6749010.1"/>
    </source>
</evidence>
<proteinExistence type="predicted"/>
<gene>
    <name evidence="1" type="ORF">NSPZN2_30077</name>
</gene>
<accession>A0ABN7LKZ7</accession>
<organism evidence="1 2">
    <name type="scientific">Nitrospira defluvii</name>
    <dbReference type="NCBI Taxonomy" id="330214"/>
    <lineage>
        <taxon>Bacteria</taxon>
        <taxon>Pseudomonadati</taxon>
        <taxon>Nitrospirota</taxon>
        <taxon>Nitrospiria</taxon>
        <taxon>Nitrospirales</taxon>
        <taxon>Nitrospiraceae</taxon>
        <taxon>Nitrospira</taxon>
    </lineage>
</organism>